<organism evidence="1 2">
    <name type="scientific">Kaistella haifensis DSM 19056</name>
    <dbReference type="NCBI Taxonomy" id="1450526"/>
    <lineage>
        <taxon>Bacteria</taxon>
        <taxon>Pseudomonadati</taxon>
        <taxon>Bacteroidota</taxon>
        <taxon>Flavobacteriia</taxon>
        <taxon>Flavobacteriales</taxon>
        <taxon>Weeksellaceae</taxon>
        <taxon>Chryseobacterium group</taxon>
        <taxon>Kaistella</taxon>
    </lineage>
</organism>
<name>A0A246B768_9FLAO</name>
<comment type="caution">
    <text evidence="1">The sequence shown here is derived from an EMBL/GenBank/DDBJ whole genome shotgun (WGS) entry which is preliminary data.</text>
</comment>
<evidence type="ECO:0000313" key="1">
    <source>
        <dbReference type="EMBL" id="OWK97229.1"/>
    </source>
</evidence>
<accession>A0A246B768</accession>
<evidence type="ECO:0000313" key="2">
    <source>
        <dbReference type="Proteomes" id="UP000197587"/>
    </source>
</evidence>
<reference evidence="1 2" key="1">
    <citation type="submission" date="2017-05" db="EMBL/GenBank/DDBJ databases">
        <title>Genome of Chryseobacterium haifense.</title>
        <authorList>
            <person name="Newman J.D."/>
        </authorList>
    </citation>
    <scope>NUCLEOTIDE SEQUENCE [LARGE SCALE GENOMIC DNA]</scope>
    <source>
        <strain evidence="1 2">DSM 19056</strain>
    </source>
</reference>
<protein>
    <submittedName>
        <fullName evidence="1">Uncharacterized protein</fullName>
    </submittedName>
</protein>
<sequence length="141" mass="16289">MFNEYAIKVENKKHLKVKTINVNIVTFEVKGSATLIFDIQNASNGFPDDKKSLTNETLKLTINKNDIKNNKVSLDISDKNIWTNEDFFVLVRVEESLNGKLYFGGNIFAFSKNTYYRNYFGEWKKYSTGEPSINVDVQIEK</sequence>
<dbReference type="AlphaFoldDB" id="A0A246B768"/>
<keyword evidence="2" id="KW-1185">Reference proteome</keyword>
<dbReference type="EMBL" id="JASZ02000035">
    <property type="protein sequence ID" value="OWK97229.1"/>
    <property type="molecule type" value="Genomic_DNA"/>
</dbReference>
<dbReference type="Proteomes" id="UP000197587">
    <property type="component" value="Unassembled WGS sequence"/>
</dbReference>
<gene>
    <name evidence="1" type="ORF">AP75_12425</name>
</gene>
<proteinExistence type="predicted"/>